<dbReference type="InterPro" id="IPR001878">
    <property type="entry name" value="Znf_CCHC"/>
</dbReference>
<dbReference type="PANTHER" id="PTHR37984">
    <property type="entry name" value="PROTEIN CBG26694"/>
    <property type="match status" value="1"/>
</dbReference>
<dbReference type="RefSeq" id="XP_062714164.1">
    <property type="nucleotide sequence ID" value="XM_062858180.1"/>
</dbReference>
<dbReference type="Pfam" id="PF00665">
    <property type="entry name" value="rve"/>
    <property type="match status" value="1"/>
</dbReference>
<dbReference type="InterPro" id="IPR001584">
    <property type="entry name" value="Integrase_cat-core"/>
</dbReference>
<reference evidence="13" key="2">
    <citation type="submission" date="2025-05" db="UniProtKB">
        <authorList>
            <consortium name="EnsemblMetazoa"/>
        </authorList>
    </citation>
    <scope>IDENTIFICATION</scope>
    <source>
        <strain evidence="13">Foshan</strain>
    </source>
</reference>
<dbReference type="Gene3D" id="1.10.340.70">
    <property type="match status" value="1"/>
</dbReference>
<sequence>MQMSLRDKSKWPLEPFNDSVDTQDMRREWEEWHRAFELLLELRDVEEQHDKLVLLLTVGGRGLQRIYYNLGPVAEEIYPEPVKVPYCPEEVPEYDNAVKRLNKFFVGKRNERIELEVFRSLKQGSDENFNNFLLRLRAQAARCEFKDREEKEILQQVTMGAHDERVRDKGLEDVMDLDEITSYAVNREILARQKEKSKPMSGELPSGSVAAVKQEWASKPRMRSDMKYFKSEFNRGKRQGSTQGECSRCGAYRHSSSSTNCPARNARCNQCGQIGHFARKCRDSRSGPKKRAMWKRSTDETNSLRENEDWIEELPRRPKTEDISKSDQNCSNDGIVTCLIDRCSVNFLVDSGSSINAVTTEIWAELNKKQAKLSKKKSPLDRRFSAYASQEPLRVLEVFEAWISVNPSKPKSYVEFFVIEGANKCLLSKRTAEDLKLLKVGLDVQNVEVKRNPFPKFPGVQVKLSIDEAVPPRKISYLRVPEPMVRKVEDKIDEMLRLDIIEPVEGVPEWISPMVVIPKGSNDVRLCINMKFPNEAIQREHFPLPVIDTLLNKLKGSRYFSRLDITSAYHHVELHPDSRSITTFMTSRGLMRFKRLMFGINCAPEIFQRIMTEMLEGIEGIIVYIDDVIVSGRTLQEHNARLQKVLAVLEQNHAMLNKSKCVYGVPEMEVFGFRVSAAGISPSAEKSSAIKNFRVPQSKEEVRSFLGLVNFVGHFVPHLSTRTEPLRQFVRGTVDSFGQEQLAAFNDLKKELSQNVRTLGFYDPQDITELYVDASAVGLGAVLVQRDEDNIPRIISFASKGLSSTERIYPQTQREALAVVWAVEKFYLYLYGLRFSIFSDHKALEYIFSGKHRDGRRACSRAESWALRLQPYDFEVKYIPGSTNILDILSRLCPQDEPPFDEASEHFLFAIGEGPLAITLEEIRVETANDEVLPAVIIALENNEWPEKLFRYQAFANELGVIDQVVVRNDRIVLPKKLRSRALDIAHRGHPGIVTMRRNLRERVWWPCMDREVTERVQECLGCTAVSRQFPPEPMLRKEMSERAWQEIAIDFFTAKECATFLVAVDYFSRYLKVIEMKTTTAAKTIEALEAIFAEQSYPEKIRCDNGPPFSSEEFSMYCQGKGIKLIHTIPYWPQMNGLVERQTQGILRALRIAKVMKQDWRKAVTEYVHAYNTTPHSVTETAPLELLLGRPVKDMLPSVRTEPELRYESIRDNDAMKKMAGKIYADKRRHAKSSDISVGDMVMIRNYDMGKLEPNFRVERFKVIEKVGSDTIVMSEEGVKYRRPISHLKKWPSPKSTLEEEPLLSGTTPAIPANEGSKPDITLPQTTGTRKRKSSVHHGAEPKRSARSRRSPTRYSP</sequence>
<dbReference type="PROSITE" id="PS50994">
    <property type="entry name" value="INTEGRASE"/>
    <property type="match status" value="1"/>
</dbReference>
<dbReference type="SUPFAM" id="SSF53098">
    <property type="entry name" value="Ribonuclease H-like"/>
    <property type="match status" value="1"/>
</dbReference>
<feature type="region of interest" description="Disordered" evidence="9">
    <location>
        <begin position="1290"/>
        <end position="1358"/>
    </location>
</feature>
<evidence type="ECO:0000259" key="11">
    <source>
        <dbReference type="PROSITE" id="PS50878"/>
    </source>
</evidence>
<evidence type="ECO:0000259" key="12">
    <source>
        <dbReference type="PROSITE" id="PS50994"/>
    </source>
</evidence>
<organism evidence="13 14">
    <name type="scientific">Aedes albopictus</name>
    <name type="common">Asian tiger mosquito</name>
    <name type="synonym">Stegomyia albopicta</name>
    <dbReference type="NCBI Taxonomy" id="7160"/>
    <lineage>
        <taxon>Eukaryota</taxon>
        <taxon>Metazoa</taxon>
        <taxon>Ecdysozoa</taxon>
        <taxon>Arthropoda</taxon>
        <taxon>Hexapoda</taxon>
        <taxon>Insecta</taxon>
        <taxon>Pterygota</taxon>
        <taxon>Neoptera</taxon>
        <taxon>Endopterygota</taxon>
        <taxon>Diptera</taxon>
        <taxon>Nematocera</taxon>
        <taxon>Culicoidea</taxon>
        <taxon>Culicidae</taxon>
        <taxon>Culicinae</taxon>
        <taxon>Aedini</taxon>
        <taxon>Aedes</taxon>
        <taxon>Stegomyia</taxon>
    </lineage>
</organism>
<evidence type="ECO:0000256" key="7">
    <source>
        <dbReference type="ARBA" id="ARBA00022918"/>
    </source>
</evidence>
<dbReference type="Pfam" id="PF17921">
    <property type="entry name" value="Integrase_H2C2"/>
    <property type="match status" value="1"/>
</dbReference>
<dbReference type="Gene3D" id="4.10.60.10">
    <property type="entry name" value="Zinc finger, CCHC-type"/>
    <property type="match status" value="1"/>
</dbReference>
<dbReference type="Gene3D" id="3.10.10.10">
    <property type="entry name" value="HIV Type 1 Reverse Transcriptase, subunit A, domain 1"/>
    <property type="match status" value="1"/>
</dbReference>
<keyword evidence="7" id="KW-0695">RNA-directed DNA polymerase</keyword>
<dbReference type="GeneID" id="134290947"/>
<dbReference type="InterPro" id="IPR041373">
    <property type="entry name" value="RT_RNaseH"/>
</dbReference>
<dbReference type="Gene3D" id="3.30.70.270">
    <property type="match status" value="2"/>
</dbReference>
<dbReference type="CDD" id="cd01647">
    <property type="entry name" value="RT_LTR"/>
    <property type="match status" value="1"/>
</dbReference>
<keyword evidence="8" id="KW-0862">Zinc</keyword>
<evidence type="ECO:0000256" key="8">
    <source>
        <dbReference type="PROSITE-ProRule" id="PRU00047"/>
    </source>
</evidence>
<dbReference type="EC" id="2.7.7.49" evidence="1"/>
<evidence type="ECO:0000256" key="2">
    <source>
        <dbReference type="ARBA" id="ARBA00022679"/>
    </source>
</evidence>
<dbReference type="Gene3D" id="3.10.20.370">
    <property type="match status" value="1"/>
</dbReference>
<dbReference type="InterPro" id="IPR050951">
    <property type="entry name" value="Retrovirus_Pol_polyprotein"/>
</dbReference>
<evidence type="ECO:0000256" key="6">
    <source>
        <dbReference type="ARBA" id="ARBA00022801"/>
    </source>
</evidence>
<accession>A0ABM1XTZ6</accession>
<keyword evidence="2" id="KW-0808">Transferase</keyword>
<name>A0ABM1XTZ6_AEDAL</name>
<dbReference type="SUPFAM" id="SSF56672">
    <property type="entry name" value="DNA/RNA polymerases"/>
    <property type="match status" value="1"/>
</dbReference>
<proteinExistence type="predicted"/>
<keyword evidence="5" id="KW-0255">Endonuclease</keyword>
<keyword evidence="4" id="KW-0540">Nuclease</keyword>
<dbReference type="PROSITE" id="PS50878">
    <property type="entry name" value="RT_POL"/>
    <property type="match status" value="1"/>
</dbReference>
<feature type="compositionally biased region" description="Basic residues" evidence="9">
    <location>
        <begin position="1346"/>
        <end position="1358"/>
    </location>
</feature>
<keyword evidence="3" id="KW-0548">Nucleotidyltransferase</keyword>
<reference evidence="14" key="1">
    <citation type="journal article" date="2015" name="Proc. Natl. Acad. Sci. U.S.A.">
        <title>Genome sequence of the Asian Tiger mosquito, Aedes albopictus, reveals insights into its biology, genetics, and evolution.</title>
        <authorList>
            <person name="Chen X.G."/>
            <person name="Jiang X."/>
            <person name="Gu J."/>
            <person name="Xu M."/>
            <person name="Wu Y."/>
            <person name="Deng Y."/>
            <person name="Zhang C."/>
            <person name="Bonizzoni M."/>
            <person name="Dermauw W."/>
            <person name="Vontas J."/>
            <person name="Armbruster P."/>
            <person name="Huang X."/>
            <person name="Yang Y."/>
            <person name="Zhang H."/>
            <person name="He W."/>
            <person name="Peng H."/>
            <person name="Liu Y."/>
            <person name="Wu K."/>
            <person name="Chen J."/>
            <person name="Lirakis M."/>
            <person name="Topalis P."/>
            <person name="Van Leeuwen T."/>
            <person name="Hall A.B."/>
            <person name="Jiang X."/>
            <person name="Thorpe C."/>
            <person name="Mueller R.L."/>
            <person name="Sun C."/>
            <person name="Waterhouse R.M."/>
            <person name="Yan G."/>
            <person name="Tu Z.J."/>
            <person name="Fang X."/>
            <person name="James A.A."/>
        </authorList>
    </citation>
    <scope>NUCLEOTIDE SEQUENCE [LARGE SCALE GENOMIC DNA]</scope>
    <source>
        <strain evidence="14">Foshan</strain>
    </source>
</reference>
<dbReference type="CDD" id="cd09274">
    <property type="entry name" value="RNase_HI_RT_Ty3"/>
    <property type="match status" value="1"/>
</dbReference>
<dbReference type="PROSITE" id="PS00141">
    <property type="entry name" value="ASP_PROTEASE"/>
    <property type="match status" value="1"/>
</dbReference>
<keyword evidence="8" id="KW-0479">Metal-binding</keyword>
<feature type="domain" description="Integrase catalytic" evidence="12">
    <location>
        <begin position="1030"/>
        <end position="1192"/>
    </location>
</feature>
<dbReference type="InterPro" id="IPR000477">
    <property type="entry name" value="RT_dom"/>
</dbReference>
<evidence type="ECO:0000256" key="9">
    <source>
        <dbReference type="SAM" id="MobiDB-lite"/>
    </source>
</evidence>
<dbReference type="Pfam" id="PF00078">
    <property type="entry name" value="RVT_1"/>
    <property type="match status" value="1"/>
</dbReference>
<evidence type="ECO:0000256" key="4">
    <source>
        <dbReference type="ARBA" id="ARBA00022722"/>
    </source>
</evidence>
<dbReference type="SMART" id="SM00343">
    <property type="entry name" value="ZnF_C2HC"/>
    <property type="match status" value="2"/>
</dbReference>
<evidence type="ECO:0000256" key="1">
    <source>
        <dbReference type="ARBA" id="ARBA00012493"/>
    </source>
</evidence>
<dbReference type="InterPro" id="IPR001969">
    <property type="entry name" value="Aspartic_peptidase_AS"/>
</dbReference>
<dbReference type="InterPro" id="IPR012337">
    <property type="entry name" value="RNaseH-like_sf"/>
</dbReference>
<protein>
    <recommendedName>
        <fullName evidence="1">RNA-directed DNA polymerase</fullName>
        <ecNumber evidence="1">2.7.7.49</ecNumber>
    </recommendedName>
</protein>
<evidence type="ECO:0000256" key="5">
    <source>
        <dbReference type="ARBA" id="ARBA00022759"/>
    </source>
</evidence>
<evidence type="ECO:0000259" key="10">
    <source>
        <dbReference type="PROSITE" id="PS50158"/>
    </source>
</evidence>
<dbReference type="InterPro" id="IPR041588">
    <property type="entry name" value="Integrase_H2C2"/>
</dbReference>
<dbReference type="InterPro" id="IPR036875">
    <property type="entry name" value="Znf_CCHC_sf"/>
</dbReference>
<dbReference type="Proteomes" id="UP000069940">
    <property type="component" value="Unassembled WGS sequence"/>
</dbReference>
<keyword evidence="14" id="KW-1185">Reference proteome</keyword>
<dbReference type="EnsemblMetazoa" id="AALFPA23_002832.R2886">
    <property type="protein sequence ID" value="AALFPA23_002832.P2886"/>
    <property type="gene ID" value="AALFPA23_002832"/>
</dbReference>
<evidence type="ECO:0000256" key="3">
    <source>
        <dbReference type="ARBA" id="ARBA00022695"/>
    </source>
</evidence>
<feature type="domain" description="CCHC-type" evidence="10">
    <location>
        <begin position="267"/>
        <end position="283"/>
    </location>
</feature>
<evidence type="ECO:0000313" key="14">
    <source>
        <dbReference type="Proteomes" id="UP000069940"/>
    </source>
</evidence>
<dbReference type="Pfam" id="PF17917">
    <property type="entry name" value="RT_RNaseH"/>
    <property type="match status" value="1"/>
</dbReference>
<dbReference type="InterPro" id="IPR036397">
    <property type="entry name" value="RNaseH_sf"/>
</dbReference>
<keyword evidence="8" id="KW-0863">Zinc-finger</keyword>
<dbReference type="PROSITE" id="PS50158">
    <property type="entry name" value="ZF_CCHC"/>
    <property type="match status" value="1"/>
</dbReference>
<keyword evidence="6" id="KW-0378">Hydrolase</keyword>
<dbReference type="InterPro" id="IPR043128">
    <property type="entry name" value="Rev_trsase/Diguanyl_cyclase"/>
</dbReference>
<dbReference type="Gene3D" id="3.30.420.10">
    <property type="entry name" value="Ribonuclease H-like superfamily/Ribonuclease H"/>
    <property type="match status" value="1"/>
</dbReference>
<dbReference type="InterPro" id="IPR043502">
    <property type="entry name" value="DNA/RNA_pol_sf"/>
</dbReference>
<dbReference type="SUPFAM" id="SSF57756">
    <property type="entry name" value="Retrovirus zinc finger-like domains"/>
    <property type="match status" value="1"/>
</dbReference>
<evidence type="ECO:0000313" key="13">
    <source>
        <dbReference type="EnsemblMetazoa" id="AALFPA23_002832.P2886"/>
    </source>
</evidence>
<feature type="domain" description="Reverse transcriptase" evidence="11">
    <location>
        <begin position="498"/>
        <end position="675"/>
    </location>
</feature>
<dbReference type="PANTHER" id="PTHR37984:SF11">
    <property type="entry name" value="INTEGRASE CATALYTIC DOMAIN-CONTAINING PROTEIN"/>
    <property type="match status" value="1"/>
</dbReference>